<gene>
    <name evidence="2" type="ORF">F4W09_01925</name>
</gene>
<sequence length="308" mass="36406">MARKFTLIQSLWAKWTKKRFSFEQQKILTQKDVLVFMYQQGYLYLVLILITFIAGVNYANNLILGFCFLISAILCISFYLTFKQLHGLQIEVSYTELGQVGQPLSLELYFKQSQHQARYLWMSVDTQIHRIRFADLRYRYVIELKTNKRGAFEYPTITLFSVYPFGLVRAWTYMYLKGQSWIAPHAQYSIMQQQYSRQAQELDLDEFRELRDFRQGDSIQAVSWKQVARGQGLYVKVFEQHDDLHSIDIDYLHMPSTDHEEKLSLMMGLVEQCEQQQYAYRLLLPHAELVKGLGEQQMLQAKRLLAQA</sequence>
<keyword evidence="1" id="KW-0812">Transmembrane</keyword>
<feature type="transmembrane region" description="Helical" evidence="1">
    <location>
        <begin position="33"/>
        <end position="56"/>
    </location>
</feature>
<proteinExistence type="predicted"/>
<feature type="transmembrane region" description="Helical" evidence="1">
    <location>
        <begin position="62"/>
        <end position="82"/>
    </location>
</feature>
<dbReference type="PANTHER" id="PTHR34351:SF1">
    <property type="entry name" value="SLR1927 PROTEIN"/>
    <property type="match status" value="1"/>
</dbReference>
<accession>A0A5N4WT23</accession>
<keyword evidence="1" id="KW-0472">Membrane</keyword>
<keyword evidence="1" id="KW-1133">Transmembrane helix</keyword>
<organism evidence="2 3">
    <name type="scientific">Acinetobacter tandoii</name>
    <dbReference type="NCBI Taxonomy" id="202954"/>
    <lineage>
        <taxon>Bacteria</taxon>
        <taxon>Pseudomonadati</taxon>
        <taxon>Pseudomonadota</taxon>
        <taxon>Gammaproteobacteria</taxon>
        <taxon>Moraxellales</taxon>
        <taxon>Moraxellaceae</taxon>
        <taxon>Acinetobacter</taxon>
    </lineage>
</organism>
<dbReference type="EMBL" id="VXLD01000001">
    <property type="protein sequence ID" value="KAB1859906.1"/>
    <property type="molecule type" value="Genomic_DNA"/>
</dbReference>
<dbReference type="AlphaFoldDB" id="A0A5N4WT23"/>
<comment type="caution">
    <text evidence="2">The sequence shown here is derived from an EMBL/GenBank/DDBJ whole genome shotgun (WGS) entry which is preliminary data.</text>
</comment>
<name>A0A5N4WT23_9GAMM</name>
<evidence type="ECO:0000256" key="1">
    <source>
        <dbReference type="SAM" id="Phobius"/>
    </source>
</evidence>
<reference evidence="2 3" key="1">
    <citation type="submission" date="2019-09" db="EMBL/GenBank/DDBJ databases">
        <title>Draft genome sequence of Acinetobacter tandoii W4-4-4 isolated from environmental water sample.</title>
        <authorList>
            <person name="Wee S.K."/>
            <person name="Yan B."/>
            <person name="Mustaffa S.B."/>
            <person name="Yap E.P.H."/>
        </authorList>
    </citation>
    <scope>NUCLEOTIDE SEQUENCE [LARGE SCALE GENOMIC DNA]</scope>
    <source>
        <strain evidence="2 3">W4-4-4</strain>
    </source>
</reference>
<dbReference type="Proteomes" id="UP000325788">
    <property type="component" value="Unassembled WGS sequence"/>
</dbReference>
<evidence type="ECO:0000313" key="3">
    <source>
        <dbReference type="Proteomes" id="UP000325788"/>
    </source>
</evidence>
<evidence type="ECO:0000313" key="2">
    <source>
        <dbReference type="EMBL" id="KAB1859906.1"/>
    </source>
</evidence>
<protein>
    <submittedName>
        <fullName evidence="2">DUF58 domain-containing protein</fullName>
    </submittedName>
</protein>
<dbReference type="PANTHER" id="PTHR34351">
    <property type="entry name" value="SLR1927 PROTEIN-RELATED"/>
    <property type="match status" value="1"/>
</dbReference>